<gene>
    <name evidence="1" type="ORF">J5V96_10405</name>
</gene>
<dbReference type="Proteomes" id="UP000680132">
    <property type="component" value="Unassembled WGS sequence"/>
</dbReference>
<accession>A0A939QR07</accession>
<name>A0A939QR07_9MICO</name>
<dbReference type="Pfam" id="PF12028">
    <property type="entry name" value="DUF3515"/>
    <property type="match status" value="1"/>
</dbReference>
<comment type="caution">
    <text evidence="1">The sequence shown here is derived from an EMBL/GenBank/DDBJ whole genome shotgun (WGS) entry which is preliminary data.</text>
</comment>
<proteinExistence type="predicted"/>
<protein>
    <submittedName>
        <fullName evidence="1">DUF3515 family protein</fullName>
    </submittedName>
</protein>
<evidence type="ECO:0000313" key="2">
    <source>
        <dbReference type="Proteomes" id="UP000680132"/>
    </source>
</evidence>
<dbReference type="EMBL" id="JAGFOA010000004">
    <property type="protein sequence ID" value="MBO3663921.1"/>
    <property type="molecule type" value="Genomic_DNA"/>
</dbReference>
<keyword evidence="2" id="KW-1185">Reference proteome</keyword>
<sequence>MPAADDANNPACAEITVRLPESLGAEGEFPRRWTDAQATAAWGDPTAAMLSCGVAVPGPSTLQCVTFGGVDWVVDISELPYQRITTYGRNPATQVYVNTEVISPSVVLEAISPKVKPIEATASCVALEDATPAPAPTDG</sequence>
<dbReference type="AlphaFoldDB" id="A0A939QR07"/>
<evidence type="ECO:0000313" key="1">
    <source>
        <dbReference type="EMBL" id="MBO3663921.1"/>
    </source>
</evidence>
<dbReference type="InterPro" id="IPR021903">
    <property type="entry name" value="DUF3515"/>
</dbReference>
<organism evidence="1 2">
    <name type="scientific">Microbacterium stercoris</name>
    <dbReference type="NCBI Taxonomy" id="2820289"/>
    <lineage>
        <taxon>Bacteria</taxon>
        <taxon>Bacillati</taxon>
        <taxon>Actinomycetota</taxon>
        <taxon>Actinomycetes</taxon>
        <taxon>Micrococcales</taxon>
        <taxon>Microbacteriaceae</taxon>
        <taxon>Microbacterium</taxon>
    </lineage>
</organism>
<reference evidence="1" key="1">
    <citation type="submission" date="2021-03" db="EMBL/GenBank/DDBJ databases">
        <title>Microbacterium sp. nov., a novel actinobacterium isolated from cow dung.</title>
        <authorList>
            <person name="Zhang L."/>
        </authorList>
    </citation>
    <scope>NUCLEOTIDE SEQUENCE</scope>
    <source>
        <strain evidence="1">NEAU-LLB</strain>
    </source>
</reference>